<evidence type="ECO:0000313" key="3">
    <source>
        <dbReference type="Proteomes" id="UP000033710"/>
    </source>
</evidence>
<protein>
    <submittedName>
        <fullName evidence="2">Uncharacterized protein</fullName>
    </submittedName>
</protein>
<dbReference type="KEGG" id="ssck:SPSK_02059"/>
<dbReference type="GeneID" id="27664231"/>
<dbReference type="AlphaFoldDB" id="A0A0F2MD02"/>
<sequence>MQRRVCPGDGASVAAVSTLSGAAKGGNWDANTSDRHGNKRPDNPLPSLWRVPRALSVASSWWRPGQGDGGHLQLVQCWSWRLVRQCLIPKRPHQAPPPTRPIVSASALA</sequence>
<evidence type="ECO:0000256" key="1">
    <source>
        <dbReference type="SAM" id="MobiDB-lite"/>
    </source>
</evidence>
<organism evidence="2 3">
    <name type="scientific">Sporothrix schenckii 1099-18</name>
    <dbReference type="NCBI Taxonomy" id="1397361"/>
    <lineage>
        <taxon>Eukaryota</taxon>
        <taxon>Fungi</taxon>
        <taxon>Dikarya</taxon>
        <taxon>Ascomycota</taxon>
        <taxon>Pezizomycotina</taxon>
        <taxon>Sordariomycetes</taxon>
        <taxon>Sordariomycetidae</taxon>
        <taxon>Ophiostomatales</taxon>
        <taxon>Ophiostomataceae</taxon>
        <taxon>Sporothrix</taxon>
    </lineage>
</organism>
<reference evidence="2 3" key="1">
    <citation type="journal article" date="2014" name="BMC Genomics">
        <title>Comparative genomics of the major fungal agents of human and animal Sporotrichosis: Sporothrix schenckii and Sporothrix brasiliensis.</title>
        <authorList>
            <person name="Teixeira M.M."/>
            <person name="de Almeida L.G."/>
            <person name="Kubitschek-Barreira P."/>
            <person name="Alves F.L."/>
            <person name="Kioshima E.S."/>
            <person name="Abadio A.K."/>
            <person name="Fernandes L."/>
            <person name="Derengowski L.S."/>
            <person name="Ferreira K.S."/>
            <person name="Souza R.C."/>
            <person name="Ruiz J.C."/>
            <person name="de Andrade N.C."/>
            <person name="Paes H.C."/>
            <person name="Nicola A.M."/>
            <person name="Albuquerque P."/>
            <person name="Gerber A.L."/>
            <person name="Martins V.P."/>
            <person name="Peconick L.D."/>
            <person name="Neto A.V."/>
            <person name="Chaucanez C.B."/>
            <person name="Silva P.A."/>
            <person name="Cunha O.L."/>
            <person name="de Oliveira F.F."/>
            <person name="dos Santos T.C."/>
            <person name="Barros A.L."/>
            <person name="Soares M.A."/>
            <person name="de Oliveira L.M."/>
            <person name="Marini M.M."/>
            <person name="Villalobos-Duno H."/>
            <person name="Cunha M.M."/>
            <person name="de Hoog S."/>
            <person name="da Silveira J.F."/>
            <person name="Henrissat B."/>
            <person name="Nino-Vega G.A."/>
            <person name="Cisalpino P.S."/>
            <person name="Mora-Montes H.M."/>
            <person name="Almeida S.R."/>
            <person name="Stajich J.E."/>
            <person name="Lopes-Bezerra L.M."/>
            <person name="Vasconcelos A.T."/>
            <person name="Felipe M.S."/>
        </authorList>
    </citation>
    <scope>NUCLEOTIDE SEQUENCE [LARGE SCALE GENOMIC DNA]</scope>
    <source>
        <strain evidence="2 3">1099-18</strain>
    </source>
</reference>
<dbReference type="RefSeq" id="XP_016590244.1">
    <property type="nucleotide sequence ID" value="XM_016728954.1"/>
</dbReference>
<reference evidence="2 3" key="2">
    <citation type="journal article" date="2015" name="Eukaryot. Cell">
        <title>Asexual propagation of a virulent clone complex in a human and feline outbreak of sporotrichosis.</title>
        <authorList>
            <person name="Teixeira Mde M."/>
            <person name="Rodrigues A.M."/>
            <person name="Tsui C.K."/>
            <person name="de Almeida L.G."/>
            <person name="Van Diepeningen A.D."/>
            <person name="van den Ende B.G."/>
            <person name="Fernandes G.F."/>
            <person name="Kano R."/>
            <person name="Hamelin R.C."/>
            <person name="Lopes-Bezerra L.M."/>
            <person name="Vasconcelos A.T."/>
            <person name="de Hoog S."/>
            <person name="de Camargo Z.P."/>
            <person name="Felipe M.S."/>
        </authorList>
    </citation>
    <scope>NUCLEOTIDE SEQUENCE [LARGE SCALE GENOMIC DNA]</scope>
    <source>
        <strain evidence="2 3">1099-18</strain>
    </source>
</reference>
<dbReference type="VEuPathDB" id="FungiDB:SPSK_02059"/>
<feature type="region of interest" description="Disordered" evidence="1">
    <location>
        <begin position="20"/>
        <end position="47"/>
    </location>
</feature>
<dbReference type="EMBL" id="AXCR01000005">
    <property type="protein sequence ID" value="KJR87568.1"/>
    <property type="molecule type" value="Genomic_DNA"/>
</dbReference>
<gene>
    <name evidence="2" type="ORF">SPSK_02059</name>
</gene>
<dbReference type="Proteomes" id="UP000033710">
    <property type="component" value="Unassembled WGS sequence"/>
</dbReference>
<accession>A0A0F2MD02</accession>
<dbReference type="OrthoDB" id="10495636at2759"/>
<comment type="caution">
    <text evidence="2">The sequence shown here is derived from an EMBL/GenBank/DDBJ whole genome shotgun (WGS) entry which is preliminary data.</text>
</comment>
<feature type="region of interest" description="Disordered" evidence="1">
    <location>
        <begin position="90"/>
        <end position="109"/>
    </location>
</feature>
<feature type="compositionally biased region" description="Basic and acidic residues" evidence="1">
    <location>
        <begin position="32"/>
        <end position="42"/>
    </location>
</feature>
<name>A0A0F2MD02_SPOSC</name>
<evidence type="ECO:0000313" key="2">
    <source>
        <dbReference type="EMBL" id="KJR87568.1"/>
    </source>
</evidence>
<proteinExistence type="predicted"/>